<evidence type="ECO:0000256" key="5">
    <source>
        <dbReference type="ARBA" id="ARBA00023128"/>
    </source>
</evidence>
<reference evidence="7 8" key="1">
    <citation type="journal article" date="2023" name="Elife">
        <title>Identification of key yeast species and microbe-microbe interactions impacting larval growth of Drosophila in the wild.</title>
        <authorList>
            <person name="Mure A."/>
            <person name="Sugiura Y."/>
            <person name="Maeda R."/>
            <person name="Honda K."/>
            <person name="Sakurai N."/>
            <person name="Takahashi Y."/>
            <person name="Watada M."/>
            <person name="Katoh T."/>
            <person name="Gotoh A."/>
            <person name="Gotoh Y."/>
            <person name="Taniguchi I."/>
            <person name="Nakamura K."/>
            <person name="Hayashi T."/>
            <person name="Katayama T."/>
            <person name="Uemura T."/>
            <person name="Hattori Y."/>
        </authorList>
    </citation>
    <scope>NUCLEOTIDE SEQUENCE [LARGE SCALE GENOMIC DNA]</scope>
    <source>
        <strain evidence="7 8">PK-24</strain>
    </source>
</reference>
<dbReference type="Proteomes" id="UP001378960">
    <property type="component" value="Unassembled WGS sequence"/>
</dbReference>
<sequence>MNIIQTRNISFSSIKSLFTLTASTPGTKLEKPLTSLPMATGNGAFVEPITYQVLGSSSNLLNIKLPKSSILNIRYSNSQQKLVAMNGHITSMYTELARLKESNLIFQRCFNEKEPMSFLMANNAQNSNFAILDNTKANWVVRRSSLFAWSGPSIKPFTISKAGQSLLMKGDGTFIISTPGQIIQVDLTENESIQVNTKTIVAYTSNSKSESVPSLESEIESVVNLSISIPPFLMRFNWIKKYIQIPQRLLENPNVKPVLDAISTLSTTFNQISTFIKENILPQDKTGTFIELKGPKTVFLTNSVHINDKILTDSEIKNLIA</sequence>
<keyword evidence="5 6" id="KW-0496">Mitochondrion</keyword>
<proteinExistence type="inferred from homology"/>
<dbReference type="EMBL" id="BTGB01000005">
    <property type="protein sequence ID" value="GMM47074.1"/>
    <property type="molecule type" value="Genomic_DNA"/>
</dbReference>
<dbReference type="InterPro" id="IPR016031">
    <property type="entry name" value="Trp_RNA-bd_attenuator-like_dom"/>
</dbReference>
<evidence type="ECO:0000313" key="7">
    <source>
        <dbReference type="EMBL" id="GMM47074.1"/>
    </source>
</evidence>
<comment type="subcellular location">
    <subcellularLocation>
        <location evidence="1 6">Mitochondrion</location>
    </subcellularLocation>
</comment>
<evidence type="ECO:0000313" key="8">
    <source>
        <dbReference type="Proteomes" id="UP001378960"/>
    </source>
</evidence>
<evidence type="ECO:0000256" key="4">
    <source>
        <dbReference type="ARBA" id="ARBA00022946"/>
    </source>
</evidence>
<dbReference type="SUPFAM" id="SSF51219">
    <property type="entry name" value="TRAP-like"/>
    <property type="match status" value="1"/>
</dbReference>
<gene>
    <name evidence="7" type="ORF">DAPK24_036490</name>
</gene>
<name>A0AAV5R8X1_PICKL</name>
<dbReference type="PANTHER" id="PTHR36959">
    <property type="entry name" value="ALTERED INHERITANCE OF MITOCHONDRIA PROTEIN 24, MITOCHONDRIAL"/>
    <property type="match status" value="1"/>
</dbReference>
<evidence type="ECO:0000256" key="1">
    <source>
        <dbReference type="ARBA" id="ARBA00004173"/>
    </source>
</evidence>
<dbReference type="Gene3D" id="3.60.160.10">
    <property type="entry name" value="Mitochondrial biogenesis AIM24"/>
    <property type="match status" value="1"/>
</dbReference>
<dbReference type="GO" id="GO:0005743">
    <property type="term" value="C:mitochondrial inner membrane"/>
    <property type="evidence" value="ECO:0007669"/>
    <property type="project" value="TreeGrafter"/>
</dbReference>
<evidence type="ECO:0000256" key="3">
    <source>
        <dbReference type="ARBA" id="ARBA00013287"/>
    </source>
</evidence>
<dbReference type="Pfam" id="PF01987">
    <property type="entry name" value="AIM24"/>
    <property type="match status" value="1"/>
</dbReference>
<comment type="similarity">
    <text evidence="2 6">Belongs to the AIM24 family.</text>
</comment>
<dbReference type="GO" id="GO:0007007">
    <property type="term" value="P:inner mitochondrial membrane organization"/>
    <property type="evidence" value="ECO:0007669"/>
    <property type="project" value="TreeGrafter"/>
</dbReference>
<organism evidence="7 8">
    <name type="scientific">Pichia kluyveri</name>
    <name type="common">Yeast</name>
    <dbReference type="NCBI Taxonomy" id="36015"/>
    <lineage>
        <taxon>Eukaryota</taxon>
        <taxon>Fungi</taxon>
        <taxon>Dikarya</taxon>
        <taxon>Ascomycota</taxon>
        <taxon>Saccharomycotina</taxon>
        <taxon>Pichiomycetes</taxon>
        <taxon>Pichiales</taxon>
        <taxon>Pichiaceae</taxon>
        <taxon>Pichia</taxon>
    </lineage>
</organism>
<dbReference type="InterPro" id="IPR036983">
    <property type="entry name" value="AIM24_sf"/>
</dbReference>
<comment type="caution">
    <text evidence="7">The sequence shown here is derived from an EMBL/GenBank/DDBJ whole genome shotgun (WGS) entry which is preliminary data.</text>
</comment>
<keyword evidence="8" id="KW-1185">Reference proteome</keyword>
<keyword evidence="4" id="KW-0809">Transit peptide</keyword>
<protein>
    <recommendedName>
        <fullName evidence="3 6">Altered inheritance of mitochondria protein 24, mitochondrial</fullName>
    </recommendedName>
</protein>
<evidence type="ECO:0000256" key="6">
    <source>
        <dbReference type="RuleBase" id="RU363045"/>
    </source>
</evidence>
<dbReference type="AlphaFoldDB" id="A0AAV5R8X1"/>
<evidence type="ECO:0000256" key="2">
    <source>
        <dbReference type="ARBA" id="ARBA00009322"/>
    </source>
</evidence>
<dbReference type="InterPro" id="IPR002838">
    <property type="entry name" value="AIM24"/>
</dbReference>
<accession>A0AAV5R8X1</accession>
<dbReference type="PANTHER" id="PTHR36959:SF2">
    <property type="entry name" value="ALTERED INHERITANCE OF MITOCHONDRIA PROTEIN 24, MITOCHONDRIAL"/>
    <property type="match status" value="1"/>
</dbReference>